<gene>
    <name evidence="8" type="ORF">PSIN1315_LOCUS11467</name>
</gene>
<feature type="compositionally biased region" description="Basic and acidic residues" evidence="6">
    <location>
        <begin position="105"/>
        <end position="131"/>
    </location>
</feature>
<dbReference type="EMBL" id="HBHY01017765">
    <property type="protein sequence ID" value="CAE0147707.1"/>
    <property type="molecule type" value="Transcribed_RNA"/>
</dbReference>
<keyword evidence="4" id="KW-0689">Ribosomal protein</keyword>
<dbReference type="AlphaFoldDB" id="A0A7S3FH85"/>
<evidence type="ECO:0000256" key="6">
    <source>
        <dbReference type="SAM" id="MobiDB-lite"/>
    </source>
</evidence>
<evidence type="ECO:0000256" key="2">
    <source>
        <dbReference type="ARBA" id="ARBA00007278"/>
    </source>
</evidence>
<evidence type="ECO:0000256" key="3">
    <source>
        <dbReference type="ARBA" id="ARBA00022490"/>
    </source>
</evidence>
<organism evidence="8">
    <name type="scientific">Prasinoderma singulare</name>
    <dbReference type="NCBI Taxonomy" id="676789"/>
    <lineage>
        <taxon>Eukaryota</taxon>
        <taxon>Viridiplantae</taxon>
        <taxon>Prasinodermophyta</taxon>
        <taxon>Prasinodermophyceae</taxon>
        <taxon>Prasinodermales</taxon>
        <taxon>Prasinodermaceae</taxon>
        <taxon>Prasinoderma</taxon>
    </lineage>
</organism>
<dbReference type="InterPro" id="IPR036388">
    <property type="entry name" value="WH-like_DNA-bd_sf"/>
</dbReference>
<proteinExistence type="inferred from homology"/>
<feature type="domain" description="Plectin/eS10 N-terminal" evidence="7">
    <location>
        <begin position="3"/>
        <end position="94"/>
    </location>
</feature>
<keyword evidence="5" id="KW-0687">Ribonucleoprotein</keyword>
<evidence type="ECO:0000259" key="7">
    <source>
        <dbReference type="Pfam" id="PF03501"/>
    </source>
</evidence>
<evidence type="ECO:0000256" key="1">
    <source>
        <dbReference type="ARBA" id="ARBA00004496"/>
    </source>
</evidence>
<comment type="similarity">
    <text evidence="2">Belongs to the eukaryotic ribosomal protein eS10 family.</text>
</comment>
<dbReference type="GO" id="GO:0003735">
    <property type="term" value="F:structural constituent of ribosome"/>
    <property type="evidence" value="ECO:0007669"/>
    <property type="project" value="TreeGrafter"/>
</dbReference>
<dbReference type="GO" id="GO:0022627">
    <property type="term" value="C:cytosolic small ribosomal subunit"/>
    <property type="evidence" value="ECO:0007669"/>
    <property type="project" value="TreeGrafter"/>
</dbReference>
<dbReference type="InterPro" id="IPR037447">
    <property type="entry name" value="Ribosomal_eS10"/>
</dbReference>
<evidence type="ECO:0000256" key="5">
    <source>
        <dbReference type="ARBA" id="ARBA00023274"/>
    </source>
</evidence>
<dbReference type="Pfam" id="PF03501">
    <property type="entry name" value="S10_plectin"/>
    <property type="match status" value="1"/>
</dbReference>
<reference evidence="8" key="1">
    <citation type="submission" date="2021-01" db="EMBL/GenBank/DDBJ databases">
        <authorList>
            <person name="Corre E."/>
            <person name="Pelletier E."/>
            <person name="Niang G."/>
            <person name="Scheremetjew M."/>
            <person name="Finn R."/>
            <person name="Kale V."/>
            <person name="Holt S."/>
            <person name="Cochrane G."/>
            <person name="Meng A."/>
            <person name="Brown T."/>
            <person name="Cohen L."/>
        </authorList>
    </citation>
    <scope>NUCLEOTIDE SEQUENCE</scope>
    <source>
        <strain evidence="8">RCC927</strain>
    </source>
</reference>
<dbReference type="PANTHER" id="PTHR12146:SF0">
    <property type="entry name" value="RIBOSOMAL PROTEIN S10"/>
    <property type="match status" value="1"/>
</dbReference>
<feature type="region of interest" description="Disordered" evidence="6">
    <location>
        <begin position="93"/>
        <end position="154"/>
    </location>
</feature>
<protein>
    <recommendedName>
        <fullName evidence="7">Plectin/eS10 N-terminal domain-containing protein</fullName>
    </recommendedName>
</protein>
<name>A0A7S3FH85_9VIRI</name>
<accession>A0A7S3FH85</accession>
<dbReference type="InterPro" id="IPR005326">
    <property type="entry name" value="Plectin_eS10_N"/>
</dbReference>
<comment type="subcellular location">
    <subcellularLocation>
        <location evidence="1">Cytoplasm</location>
    </subcellularLocation>
</comment>
<keyword evidence="3" id="KW-0963">Cytoplasm</keyword>
<sequence>MIISKRNRIEVYKYLFKEGVLYAKKDPNLPKHPEIDVPNLHVLKLMQSFKSKEFVTENFAWRHHYYFLTNEGIEYLREYLSLPAEIVPATLKKAARPAAPAGGPGERDARRGGYGGDRDGYRGDRGDRKEGAAPGGYAPRFQGGGGYGRGAPPS</sequence>
<feature type="compositionally biased region" description="Gly residues" evidence="6">
    <location>
        <begin position="142"/>
        <end position="154"/>
    </location>
</feature>
<evidence type="ECO:0000256" key="4">
    <source>
        <dbReference type="ARBA" id="ARBA00022980"/>
    </source>
</evidence>
<dbReference type="FunFam" id="1.10.10.10:FF:000025">
    <property type="entry name" value="40S ribosomal protein S10"/>
    <property type="match status" value="1"/>
</dbReference>
<dbReference type="Gene3D" id="1.10.10.10">
    <property type="entry name" value="Winged helix-like DNA-binding domain superfamily/Winged helix DNA-binding domain"/>
    <property type="match status" value="1"/>
</dbReference>
<evidence type="ECO:0000313" key="8">
    <source>
        <dbReference type="EMBL" id="CAE0147707.1"/>
    </source>
</evidence>
<dbReference type="PANTHER" id="PTHR12146">
    <property type="entry name" value="40S RIBOSOMAL PROTEIN S10"/>
    <property type="match status" value="1"/>
</dbReference>
<dbReference type="GO" id="GO:0003723">
    <property type="term" value="F:RNA binding"/>
    <property type="evidence" value="ECO:0007669"/>
    <property type="project" value="TreeGrafter"/>
</dbReference>